<keyword evidence="1 2" id="KW-0456">Lyase</keyword>
<dbReference type="STRING" id="1670800.BSQ44_18080"/>
<dbReference type="Gene3D" id="3.20.20.70">
    <property type="entry name" value="Aldolase class I"/>
    <property type="match status" value="1"/>
</dbReference>
<evidence type="ECO:0000313" key="6">
    <source>
        <dbReference type="Proteomes" id="UP000182840"/>
    </source>
</evidence>
<keyword evidence="6" id="KW-1185">Reference proteome</keyword>
<gene>
    <name evidence="5" type="ORF">BSQ44_18080</name>
</gene>
<organism evidence="5 6">
    <name type="scientific">Aquibium oceanicum</name>
    <dbReference type="NCBI Taxonomy" id="1670800"/>
    <lineage>
        <taxon>Bacteria</taxon>
        <taxon>Pseudomonadati</taxon>
        <taxon>Pseudomonadota</taxon>
        <taxon>Alphaproteobacteria</taxon>
        <taxon>Hyphomicrobiales</taxon>
        <taxon>Phyllobacteriaceae</taxon>
        <taxon>Aquibium</taxon>
    </lineage>
</organism>
<dbReference type="OrthoDB" id="7157803at2"/>
<dbReference type="Pfam" id="PF00701">
    <property type="entry name" value="DHDPS"/>
    <property type="match status" value="1"/>
</dbReference>
<dbReference type="RefSeq" id="WP_072606535.1">
    <property type="nucleotide sequence ID" value="NZ_CP018171.1"/>
</dbReference>
<evidence type="ECO:0000313" key="5">
    <source>
        <dbReference type="EMBL" id="APH73063.1"/>
    </source>
</evidence>
<evidence type="ECO:0000256" key="4">
    <source>
        <dbReference type="PIRSR" id="PIRSR001365-2"/>
    </source>
</evidence>
<dbReference type="EMBL" id="CP018171">
    <property type="protein sequence ID" value="APH73063.1"/>
    <property type="molecule type" value="Genomic_DNA"/>
</dbReference>
<feature type="active site" description="Proton donor/acceptor" evidence="3">
    <location>
        <position position="140"/>
    </location>
</feature>
<dbReference type="Proteomes" id="UP000182840">
    <property type="component" value="Chromosome"/>
</dbReference>
<reference evidence="6" key="1">
    <citation type="submission" date="2016-11" db="EMBL/GenBank/DDBJ databases">
        <title>Mesorhizobium oceanicum sp. nov., isolated from deep seawater in South China Sea.</title>
        <authorList>
            <person name="Fu G.-Y."/>
        </authorList>
    </citation>
    <scope>NUCLEOTIDE SEQUENCE [LARGE SCALE GENOMIC DNA]</scope>
    <source>
        <strain evidence="6">B7</strain>
    </source>
</reference>
<dbReference type="CDD" id="cd00408">
    <property type="entry name" value="DHDPS-like"/>
    <property type="match status" value="1"/>
</dbReference>
<evidence type="ECO:0000256" key="1">
    <source>
        <dbReference type="ARBA" id="ARBA00023239"/>
    </source>
</evidence>
<dbReference type="AlphaFoldDB" id="A0A1L3SUE7"/>
<sequence length="297" mass="31738">MTSNRLKGVIAAIPTPVTAEGEPDLPRFLRHAHWLLENGCDGLNVLGTTGEANSFSASQRKAVMSAAAGELDRKRLMVGTGAPDLATTIELTRFAHGAGFAAALILPPYYYKGVSDEGLFRWFATVVEKTGDIAIPIYLYNFPQMTGLKFSPALAARLRESFPERIAGAKDSSGDLAYAAEIARMEGFDVFPSSETALARADADGYAGCISATVSATAPLAARLWNARSDAGLLKAASDARAAISSVPLIPAVKHMVARIHDDPEFERLLPPHLPLSEAEKRTLATLDPRRFTAEQG</sequence>
<dbReference type="PIRSF" id="PIRSF001365">
    <property type="entry name" value="DHDPS"/>
    <property type="match status" value="1"/>
</dbReference>
<accession>A0A1L3SUE7</accession>
<evidence type="ECO:0000256" key="3">
    <source>
        <dbReference type="PIRSR" id="PIRSR001365-1"/>
    </source>
</evidence>
<proteinExistence type="inferred from homology"/>
<dbReference type="PANTHER" id="PTHR12128">
    <property type="entry name" value="DIHYDRODIPICOLINATE SYNTHASE"/>
    <property type="match status" value="1"/>
</dbReference>
<dbReference type="PRINTS" id="PR00146">
    <property type="entry name" value="DHPICSNTHASE"/>
</dbReference>
<name>A0A1L3SUE7_9HYPH</name>
<dbReference type="InterPro" id="IPR013785">
    <property type="entry name" value="Aldolase_TIM"/>
</dbReference>
<feature type="binding site" evidence="4">
    <location>
        <position position="210"/>
    </location>
    <ligand>
        <name>pyruvate</name>
        <dbReference type="ChEBI" id="CHEBI:15361"/>
    </ligand>
</feature>
<dbReference type="GO" id="GO:0008840">
    <property type="term" value="F:4-hydroxy-tetrahydrodipicolinate synthase activity"/>
    <property type="evidence" value="ECO:0007669"/>
    <property type="project" value="TreeGrafter"/>
</dbReference>
<dbReference type="SMART" id="SM01130">
    <property type="entry name" value="DHDPS"/>
    <property type="match status" value="1"/>
</dbReference>
<feature type="active site" description="Schiff-base intermediate with substrate" evidence="3">
    <location>
        <position position="170"/>
    </location>
</feature>
<comment type="similarity">
    <text evidence="2">Belongs to the DapA family.</text>
</comment>
<protein>
    <submittedName>
        <fullName evidence="5">Dihydrodipicolinate synthase family protein</fullName>
    </submittedName>
</protein>
<dbReference type="SUPFAM" id="SSF51569">
    <property type="entry name" value="Aldolase"/>
    <property type="match status" value="1"/>
</dbReference>
<dbReference type="KEGG" id="meso:BSQ44_18080"/>
<feature type="binding site" evidence="4">
    <location>
        <position position="49"/>
    </location>
    <ligand>
        <name>pyruvate</name>
        <dbReference type="ChEBI" id="CHEBI:15361"/>
    </ligand>
</feature>
<evidence type="ECO:0000256" key="2">
    <source>
        <dbReference type="PIRNR" id="PIRNR001365"/>
    </source>
</evidence>
<dbReference type="InterPro" id="IPR002220">
    <property type="entry name" value="DapA-like"/>
</dbReference>
<dbReference type="PANTHER" id="PTHR12128:SF67">
    <property type="entry name" value="BLR3884 PROTEIN"/>
    <property type="match status" value="1"/>
</dbReference>